<dbReference type="OrthoDB" id="1123467at2"/>
<reference evidence="4 5" key="1">
    <citation type="submission" date="2016-11" db="EMBL/GenBank/DDBJ databases">
        <authorList>
            <person name="Jaros S."/>
            <person name="Januszkiewicz K."/>
            <person name="Wedrychowicz H."/>
        </authorList>
    </citation>
    <scope>NUCLEOTIDE SEQUENCE [LARGE SCALE GENOMIC DNA]</scope>
    <source>
        <strain evidence="4 5">DSM 26910</strain>
    </source>
</reference>
<keyword evidence="1" id="KW-1133">Transmembrane helix</keyword>
<dbReference type="PANTHER" id="PTHR30273">
    <property type="entry name" value="PERIPLASMIC SIGNAL SENSOR AND SIGMA FACTOR ACTIVATOR FECR-RELATED"/>
    <property type="match status" value="1"/>
</dbReference>
<feature type="transmembrane region" description="Helical" evidence="1">
    <location>
        <begin position="90"/>
        <end position="113"/>
    </location>
</feature>
<keyword evidence="1" id="KW-0472">Membrane</keyword>
<dbReference type="Pfam" id="PF04773">
    <property type="entry name" value="FecR"/>
    <property type="match status" value="1"/>
</dbReference>
<dbReference type="Pfam" id="PF16344">
    <property type="entry name" value="FecR_C"/>
    <property type="match status" value="1"/>
</dbReference>
<dbReference type="PANTHER" id="PTHR30273:SF2">
    <property type="entry name" value="PROTEIN FECR"/>
    <property type="match status" value="1"/>
</dbReference>
<evidence type="ECO:0000313" key="4">
    <source>
        <dbReference type="EMBL" id="SHF87878.1"/>
    </source>
</evidence>
<dbReference type="InterPro" id="IPR012373">
    <property type="entry name" value="Ferrdict_sens_TM"/>
</dbReference>
<keyword evidence="5" id="KW-1185">Reference proteome</keyword>
<feature type="domain" description="Protein FecR C-terminal" evidence="3">
    <location>
        <begin position="330"/>
        <end position="397"/>
    </location>
</feature>
<dbReference type="EMBL" id="FQUM01000011">
    <property type="protein sequence ID" value="SHF87878.1"/>
    <property type="molecule type" value="Genomic_DNA"/>
</dbReference>
<name>A0A1M5F911_9BACT</name>
<evidence type="ECO:0000259" key="3">
    <source>
        <dbReference type="Pfam" id="PF16344"/>
    </source>
</evidence>
<evidence type="ECO:0000259" key="2">
    <source>
        <dbReference type="Pfam" id="PF04773"/>
    </source>
</evidence>
<gene>
    <name evidence="4" type="ORF">SAMN05444274_11165</name>
</gene>
<sequence>MTKKLKTDFLSLLKNEKFIRLAKQSDDSSKLSEHLRTRYPDDADEIQNAIQFVQVNMQEQKRLAPDDFNEILSSVLFHSKSTKREKRRKLIVSYSWKAAVVFFVMAFGTLFILKEADDPIKKFAQSTSERTDRSMIVLSDGTKHLLEHDDSSIEYDSVQAEVIVRKDEKEEERIENKEVSDNRKLNQIIVPYGQKQTITLCDGSVVQLNAGSSLTFPAKFSGKNREVYLKGEGYFDVQKNEKLPFVVKTDQMDVKVLGTSFNVAAYDDENTVSTVLVEGKVEVSRKGSVFFKDKQVIAPGQGYFYNADADNAVIRSVEVENYTSWVNGVFIFREKPLSEIVKRLTKYYNCSIHIEGEKLASTQVTGKLDISGNIDDAMQYLSKTIEGRYDKSPEDIYVLRTDL</sequence>
<dbReference type="GO" id="GO:0016989">
    <property type="term" value="F:sigma factor antagonist activity"/>
    <property type="evidence" value="ECO:0007669"/>
    <property type="project" value="TreeGrafter"/>
</dbReference>
<dbReference type="AlphaFoldDB" id="A0A1M5F911"/>
<organism evidence="4 5">
    <name type="scientific">Mariniphaga anaerophila</name>
    <dbReference type="NCBI Taxonomy" id="1484053"/>
    <lineage>
        <taxon>Bacteria</taxon>
        <taxon>Pseudomonadati</taxon>
        <taxon>Bacteroidota</taxon>
        <taxon>Bacteroidia</taxon>
        <taxon>Marinilabiliales</taxon>
        <taxon>Prolixibacteraceae</taxon>
        <taxon>Mariniphaga</taxon>
    </lineage>
</organism>
<dbReference type="Proteomes" id="UP000184164">
    <property type="component" value="Unassembled WGS sequence"/>
</dbReference>
<dbReference type="InterPro" id="IPR006860">
    <property type="entry name" value="FecR"/>
</dbReference>
<dbReference type="STRING" id="1484053.SAMN05444274_11165"/>
<keyword evidence="1" id="KW-0812">Transmembrane</keyword>
<accession>A0A1M5F911</accession>
<dbReference type="Gene3D" id="2.60.120.1440">
    <property type="match status" value="1"/>
</dbReference>
<proteinExistence type="predicted"/>
<dbReference type="Gene3D" id="3.55.50.30">
    <property type="match status" value="1"/>
</dbReference>
<dbReference type="FunFam" id="2.60.120.1440:FF:000001">
    <property type="entry name" value="Putative anti-sigma factor"/>
    <property type="match status" value="1"/>
</dbReference>
<evidence type="ECO:0000256" key="1">
    <source>
        <dbReference type="SAM" id="Phobius"/>
    </source>
</evidence>
<evidence type="ECO:0000313" key="5">
    <source>
        <dbReference type="Proteomes" id="UP000184164"/>
    </source>
</evidence>
<dbReference type="InterPro" id="IPR032508">
    <property type="entry name" value="FecR_C"/>
</dbReference>
<dbReference type="RefSeq" id="WP_073003240.1">
    <property type="nucleotide sequence ID" value="NZ_FQUM01000011.1"/>
</dbReference>
<protein>
    <submittedName>
        <fullName evidence="4">FecR family protein</fullName>
    </submittedName>
</protein>
<feature type="domain" description="FecR protein" evidence="2">
    <location>
        <begin position="191"/>
        <end position="282"/>
    </location>
</feature>